<evidence type="ECO:0000256" key="2">
    <source>
        <dbReference type="ARBA" id="ARBA00023015"/>
    </source>
</evidence>
<protein>
    <submittedName>
        <fullName evidence="7">Sugar-binding domain-containing protein</fullName>
    </submittedName>
</protein>
<feature type="domain" description="HTH crp-type" evidence="6">
    <location>
        <begin position="22"/>
        <end position="53"/>
    </location>
</feature>
<sequence>MKKIVDDWRLIYKVCSLYYEDDMRQQEISDYLGISRATISRMLQKGKESGIVRVEVVNPIQFTYGKLEKTLERKYGLKDVIVVENSSLDTRQESLNKMYEKAALYLSQFFRDGDYIGVSMGFTLHNVARTRRSFAKDNQYMFVPIVGGISPNSINGVDVQSNQIAREFADKFGGNYTQFLAPAQFSDKKIKDYFLEEKSVNFIFDDFEKLDTVVMGIGANDTGTDSTLIHAGYITDEELQSFADNGVVGNVALQFFDSEGKRDKFQGFNERIAGMPAEQIKKIRNRIGIAGGVERVKAVKGAIAGGYINILITNNECAEKLL</sequence>
<dbReference type="Pfam" id="PF04198">
    <property type="entry name" value="Sugar-bind"/>
    <property type="match status" value="1"/>
</dbReference>
<proteinExistence type="inferred from homology"/>
<dbReference type="Proteomes" id="UP001482154">
    <property type="component" value="Unassembled WGS sequence"/>
</dbReference>
<dbReference type="SUPFAM" id="SSF100950">
    <property type="entry name" value="NagB/RpiA/CoA transferase-like"/>
    <property type="match status" value="1"/>
</dbReference>
<reference evidence="7 8" key="1">
    <citation type="submission" date="2024-04" db="EMBL/GenBank/DDBJ databases">
        <title>Human intestinal bacterial collection.</title>
        <authorList>
            <person name="Pauvert C."/>
            <person name="Hitch T.C.A."/>
            <person name="Clavel T."/>
        </authorList>
    </citation>
    <scope>NUCLEOTIDE SEQUENCE [LARGE SCALE GENOMIC DNA]</scope>
    <source>
        <strain evidence="7 8">CLA-AA-H249</strain>
    </source>
</reference>
<dbReference type="InterPro" id="IPR037171">
    <property type="entry name" value="NagB/RpiA_transferase-like"/>
</dbReference>
<dbReference type="SUPFAM" id="SSF88659">
    <property type="entry name" value="Sigma3 and sigma4 domains of RNA polymerase sigma factors"/>
    <property type="match status" value="1"/>
</dbReference>
<dbReference type="InterPro" id="IPR007324">
    <property type="entry name" value="Sugar-bd_dom_put"/>
</dbReference>
<evidence type="ECO:0000256" key="3">
    <source>
        <dbReference type="ARBA" id="ARBA00023125"/>
    </source>
</evidence>
<dbReference type="EMBL" id="JBBNIN010000002">
    <property type="protein sequence ID" value="MEQ2709829.1"/>
    <property type="molecule type" value="Genomic_DNA"/>
</dbReference>
<gene>
    <name evidence="7" type="ORF">AAAU51_01380</name>
</gene>
<dbReference type="PANTHER" id="PTHR34294:SF1">
    <property type="entry name" value="TRANSCRIPTIONAL REGULATOR LSRR"/>
    <property type="match status" value="1"/>
</dbReference>
<dbReference type="Gene3D" id="3.40.50.1360">
    <property type="match status" value="1"/>
</dbReference>
<evidence type="ECO:0000259" key="5">
    <source>
        <dbReference type="Pfam" id="PF04198"/>
    </source>
</evidence>
<comment type="caution">
    <text evidence="7">The sequence shown here is derived from an EMBL/GenBank/DDBJ whole genome shotgun (WGS) entry which is preliminary data.</text>
</comment>
<evidence type="ECO:0000256" key="4">
    <source>
        <dbReference type="ARBA" id="ARBA00023163"/>
    </source>
</evidence>
<comment type="similarity">
    <text evidence="1">Belongs to the SorC transcriptional regulatory family.</text>
</comment>
<keyword evidence="4" id="KW-0804">Transcription</keyword>
<dbReference type="Pfam" id="PF13545">
    <property type="entry name" value="HTH_Crp_2"/>
    <property type="match status" value="1"/>
</dbReference>
<dbReference type="InterPro" id="IPR051054">
    <property type="entry name" value="SorC_transcr_regulators"/>
</dbReference>
<evidence type="ECO:0000259" key="6">
    <source>
        <dbReference type="Pfam" id="PF13545"/>
    </source>
</evidence>
<evidence type="ECO:0000256" key="1">
    <source>
        <dbReference type="ARBA" id="ARBA00010466"/>
    </source>
</evidence>
<dbReference type="PANTHER" id="PTHR34294">
    <property type="entry name" value="TRANSCRIPTIONAL REGULATOR-RELATED"/>
    <property type="match status" value="1"/>
</dbReference>
<dbReference type="InterPro" id="IPR013324">
    <property type="entry name" value="RNA_pol_sigma_r3/r4-like"/>
</dbReference>
<keyword evidence="2" id="KW-0805">Transcription regulation</keyword>
<evidence type="ECO:0000313" key="7">
    <source>
        <dbReference type="EMBL" id="MEQ2709829.1"/>
    </source>
</evidence>
<dbReference type="InterPro" id="IPR012318">
    <property type="entry name" value="HTH_CRP"/>
</dbReference>
<feature type="domain" description="Sugar-binding" evidence="5">
    <location>
        <begin position="66"/>
        <end position="322"/>
    </location>
</feature>
<dbReference type="RefSeq" id="WP_055198509.1">
    <property type="nucleotide sequence ID" value="NZ_JAOQJG010000011.1"/>
</dbReference>
<evidence type="ECO:0000313" key="8">
    <source>
        <dbReference type="Proteomes" id="UP001482154"/>
    </source>
</evidence>
<keyword evidence="8" id="KW-1185">Reference proteome</keyword>
<name>A0ABV1IRI3_9FIRM</name>
<accession>A0ABV1IRI3</accession>
<keyword evidence="3" id="KW-0238">DNA-binding</keyword>
<dbReference type="Gene3D" id="1.10.10.60">
    <property type="entry name" value="Homeodomain-like"/>
    <property type="match status" value="1"/>
</dbReference>
<organism evidence="7 8">
    <name type="scientific">Anaerostipes amylophilus</name>
    <dbReference type="NCBI Taxonomy" id="2981779"/>
    <lineage>
        <taxon>Bacteria</taxon>
        <taxon>Bacillati</taxon>
        <taxon>Bacillota</taxon>
        <taxon>Clostridia</taxon>
        <taxon>Lachnospirales</taxon>
        <taxon>Lachnospiraceae</taxon>
        <taxon>Anaerostipes</taxon>
    </lineage>
</organism>